<keyword evidence="2" id="KW-1185">Reference proteome</keyword>
<gene>
    <name evidence="1" type="ORF">HOC_02626</name>
</gene>
<accession>A0A059GCF7</accession>
<dbReference type="STRING" id="1280953.HOC_02626"/>
<dbReference type="eggNOG" id="ENOG50302FH">
    <property type="taxonomic scope" value="Bacteria"/>
</dbReference>
<sequence length="140" mass="14607">MLNVLIAHIATINGLSEPTATKALGIVLNSAERQASPFAPAMFKAIPGARALAARTGSEFGAATGIIARMIEQTPGGKRVVAQTMIGSLHKIGLDHKAIGHLLPSISTFMEEHYEMTGFGHLGDLIGHDLDAEIKAAKAA</sequence>
<dbReference type="AlphaFoldDB" id="A0A059GCF7"/>
<protein>
    <submittedName>
        <fullName evidence="1">Uncharacterized protein</fullName>
    </submittedName>
</protein>
<dbReference type="Proteomes" id="UP000024942">
    <property type="component" value="Unassembled WGS sequence"/>
</dbReference>
<proteinExistence type="predicted"/>
<dbReference type="OrthoDB" id="7619495at2"/>
<dbReference type="RefSeq" id="WP_051624452.1">
    <property type="nucleotide sequence ID" value="NZ_ARYL01000002.1"/>
</dbReference>
<evidence type="ECO:0000313" key="2">
    <source>
        <dbReference type="Proteomes" id="UP000024942"/>
    </source>
</evidence>
<organism evidence="1 2">
    <name type="scientific">Hyphomonas oceanitis SCH89</name>
    <dbReference type="NCBI Taxonomy" id="1280953"/>
    <lineage>
        <taxon>Bacteria</taxon>
        <taxon>Pseudomonadati</taxon>
        <taxon>Pseudomonadota</taxon>
        <taxon>Alphaproteobacteria</taxon>
        <taxon>Hyphomonadales</taxon>
        <taxon>Hyphomonadaceae</taxon>
        <taxon>Hyphomonas</taxon>
    </lineage>
</organism>
<dbReference type="EMBL" id="ARYL01000002">
    <property type="protein sequence ID" value="KDA04193.1"/>
    <property type="molecule type" value="Genomic_DNA"/>
</dbReference>
<reference evidence="1 2" key="1">
    <citation type="journal article" date="2014" name="Antonie Van Leeuwenhoek">
        <title>Hyphomonas beringensis sp. nov. and Hyphomonas chukchiensis sp. nov., isolated from surface seawater of the Bering Sea and Chukchi Sea.</title>
        <authorList>
            <person name="Li C."/>
            <person name="Lai Q."/>
            <person name="Li G."/>
            <person name="Dong C."/>
            <person name="Wang J."/>
            <person name="Liao Y."/>
            <person name="Shao Z."/>
        </authorList>
    </citation>
    <scope>NUCLEOTIDE SEQUENCE [LARGE SCALE GENOMIC DNA]</scope>
    <source>
        <strain evidence="1 2">SCH89</strain>
    </source>
</reference>
<dbReference type="PATRIC" id="fig|1280953.3.peg.530"/>
<name>A0A059GCF7_9PROT</name>
<evidence type="ECO:0000313" key="1">
    <source>
        <dbReference type="EMBL" id="KDA04193.1"/>
    </source>
</evidence>
<comment type="caution">
    <text evidence="1">The sequence shown here is derived from an EMBL/GenBank/DDBJ whole genome shotgun (WGS) entry which is preliminary data.</text>
</comment>